<evidence type="ECO:0000256" key="12">
    <source>
        <dbReference type="ARBA" id="ARBA00023212"/>
    </source>
</evidence>
<dbReference type="GO" id="GO:0030286">
    <property type="term" value="C:dynein complex"/>
    <property type="evidence" value="ECO:0007669"/>
    <property type="project" value="UniProtKB-KW"/>
</dbReference>
<evidence type="ECO:0000256" key="3">
    <source>
        <dbReference type="ARBA" id="ARBA00022490"/>
    </source>
</evidence>
<evidence type="ECO:0000259" key="15">
    <source>
        <dbReference type="Pfam" id="PF08385"/>
    </source>
</evidence>
<dbReference type="InterPro" id="IPR013594">
    <property type="entry name" value="Dynein_heavy_tail"/>
</dbReference>
<evidence type="ECO:0000256" key="14">
    <source>
        <dbReference type="SAM" id="Coils"/>
    </source>
</evidence>
<dbReference type="Gene3D" id="1.10.287.2620">
    <property type="match status" value="1"/>
</dbReference>
<protein>
    <submittedName>
        <fullName evidence="18">Dynein heavy chain 10, axonemal</fullName>
    </submittedName>
</protein>
<evidence type="ECO:0000256" key="4">
    <source>
        <dbReference type="ARBA" id="ARBA00022701"/>
    </source>
</evidence>
<keyword evidence="3" id="KW-0963">Cytoplasm</keyword>
<keyword evidence="7" id="KW-0067">ATP-binding</keyword>
<dbReference type="FunFam" id="1.10.287.2620:FF:000002">
    <property type="entry name" value="Dynein heavy chain 2, axonemal"/>
    <property type="match status" value="1"/>
</dbReference>
<dbReference type="InterPro" id="IPR043157">
    <property type="entry name" value="Dynein_AAA1S"/>
</dbReference>
<dbReference type="InterPro" id="IPR027417">
    <property type="entry name" value="P-loop_NTPase"/>
</dbReference>
<evidence type="ECO:0000256" key="10">
    <source>
        <dbReference type="ARBA" id="ARBA00023069"/>
    </source>
</evidence>
<dbReference type="SUPFAM" id="SSF52540">
    <property type="entry name" value="P-loop containing nucleoside triphosphate hydrolases"/>
    <property type="match status" value="2"/>
</dbReference>
<dbReference type="GO" id="GO:0051959">
    <property type="term" value="F:dynein light intermediate chain binding"/>
    <property type="evidence" value="ECO:0007669"/>
    <property type="project" value="InterPro"/>
</dbReference>
<keyword evidence="5" id="KW-0677">Repeat</keyword>
<feature type="domain" description="Dynein heavy chain linker" evidence="16">
    <location>
        <begin position="691"/>
        <end position="912"/>
    </location>
</feature>
<keyword evidence="12" id="KW-0206">Cytoskeleton</keyword>
<dbReference type="InterPro" id="IPR013602">
    <property type="entry name" value="Dynein_heavy_linker"/>
</dbReference>
<dbReference type="Pfam" id="PF12774">
    <property type="entry name" value="AAA_6"/>
    <property type="match status" value="1"/>
</dbReference>
<name>A0AAV4AMR2_9GAST</name>
<dbReference type="GO" id="GO:0005930">
    <property type="term" value="C:axoneme"/>
    <property type="evidence" value="ECO:0007669"/>
    <property type="project" value="UniProtKB-SubCell"/>
</dbReference>
<proteinExistence type="inferred from homology"/>
<evidence type="ECO:0000256" key="2">
    <source>
        <dbReference type="ARBA" id="ARBA00008887"/>
    </source>
</evidence>
<evidence type="ECO:0000256" key="11">
    <source>
        <dbReference type="ARBA" id="ARBA00023175"/>
    </source>
</evidence>
<organism evidence="18 19">
    <name type="scientific">Plakobranchus ocellatus</name>
    <dbReference type="NCBI Taxonomy" id="259542"/>
    <lineage>
        <taxon>Eukaryota</taxon>
        <taxon>Metazoa</taxon>
        <taxon>Spiralia</taxon>
        <taxon>Lophotrochozoa</taxon>
        <taxon>Mollusca</taxon>
        <taxon>Gastropoda</taxon>
        <taxon>Heterobranchia</taxon>
        <taxon>Euthyneura</taxon>
        <taxon>Panpulmonata</taxon>
        <taxon>Sacoglossa</taxon>
        <taxon>Placobranchoidea</taxon>
        <taxon>Plakobranchidae</taxon>
        <taxon>Plakobranchus</taxon>
    </lineage>
</organism>
<keyword evidence="8" id="KW-0243">Dynein</keyword>
<keyword evidence="11" id="KW-0505">Motor protein</keyword>
<evidence type="ECO:0000313" key="18">
    <source>
        <dbReference type="EMBL" id="GFO07644.1"/>
    </source>
</evidence>
<evidence type="ECO:0000313" key="19">
    <source>
        <dbReference type="Proteomes" id="UP000735302"/>
    </source>
</evidence>
<dbReference type="FunFam" id="3.20.180.20:FF:000001">
    <property type="entry name" value="Dynein axonemal heavy chain 5"/>
    <property type="match status" value="1"/>
</dbReference>
<dbReference type="Gene3D" id="1.20.140.100">
    <property type="entry name" value="Dynein heavy chain, N-terminal domain 2"/>
    <property type="match status" value="2"/>
</dbReference>
<dbReference type="Proteomes" id="UP000735302">
    <property type="component" value="Unassembled WGS sequence"/>
</dbReference>
<dbReference type="Gene3D" id="1.20.58.1120">
    <property type="match status" value="1"/>
</dbReference>
<evidence type="ECO:0000256" key="8">
    <source>
        <dbReference type="ARBA" id="ARBA00023017"/>
    </source>
</evidence>
<dbReference type="EMBL" id="BLXT01003903">
    <property type="protein sequence ID" value="GFO07644.1"/>
    <property type="molecule type" value="Genomic_DNA"/>
</dbReference>
<dbReference type="FunFam" id="1.20.58.1120:FF:000008">
    <property type="entry name" value="Dynein heavy chain 10, axonemal"/>
    <property type="match status" value="1"/>
</dbReference>
<comment type="caution">
    <text evidence="18">The sequence shown here is derived from an EMBL/GenBank/DDBJ whole genome shotgun (WGS) entry which is preliminary data.</text>
</comment>
<keyword evidence="6" id="KW-0547">Nucleotide-binding</keyword>
<comment type="similarity">
    <text evidence="2">Belongs to the dynein heavy chain family.</text>
</comment>
<dbReference type="InterPro" id="IPR035699">
    <property type="entry name" value="AAA_6"/>
</dbReference>
<evidence type="ECO:0000259" key="16">
    <source>
        <dbReference type="Pfam" id="PF08393"/>
    </source>
</evidence>
<dbReference type="Pfam" id="PF08385">
    <property type="entry name" value="DHC_N1"/>
    <property type="match status" value="1"/>
</dbReference>
<dbReference type="InterPro" id="IPR042228">
    <property type="entry name" value="Dynein_linker_3"/>
</dbReference>
<evidence type="ECO:0000256" key="7">
    <source>
        <dbReference type="ARBA" id="ARBA00022840"/>
    </source>
</evidence>
<dbReference type="Pfam" id="PF08393">
    <property type="entry name" value="DHC_N2"/>
    <property type="match status" value="1"/>
</dbReference>
<feature type="domain" description="Dynein heavy chain hydrolytic ATP-binding dynein motor region" evidence="17">
    <location>
        <begin position="1243"/>
        <end position="1576"/>
    </location>
</feature>
<evidence type="ECO:0000256" key="9">
    <source>
        <dbReference type="ARBA" id="ARBA00023054"/>
    </source>
</evidence>
<dbReference type="InterPro" id="IPR026983">
    <property type="entry name" value="DHC"/>
</dbReference>
<accession>A0AAV4AMR2</accession>
<keyword evidence="4" id="KW-0493">Microtubule</keyword>
<evidence type="ECO:0000259" key="17">
    <source>
        <dbReference type="Pfam" id="PF12774"/>
    </source>
</evidence>
<keyword evidence="9 14" id="KW-0175">Coiled coil</keyword>
<dbReference type="Gene3D" id="3.40.50.300">
    <property type="entry name" value="P-loop containing nucleotide triphosphate hydrolases"/>
    <property type="match status" value="2"/>
</dbReference>
<dbReference type="FunFam" id="3.40.50.300:FF:000884">
    <property type="entry name" value="Dynein axonemal heavy chain 10"/>
    <property type="match status" value="1"/>
</dbReference>
<evidence type="ECO:0000256" key="6">
    <source>
        <dbReference type="ARBA" id="ARBA00022741"/>
    </source>
</evidence>
<dbReference type="Gene3D" id="3.20.180.20">
    <property type="entry name" value="Dynein heavy chain, N-terminal domain 2"/>
    <property type="match status" value="1"/>
</dbReference>
<dbReference type="FunFam" id="3.40.50.300:FF:000063">
    <property type="entry name" value="dynein heavy chain 6, axonemal"/>
    <property type="match status" value="1"/>
</dbReference>
<dbReference type="PANTHER" id="PTHR22878:SF63">
    <property type="entry name" value="DYNEIN AXONEMAL HEAVY CHAIN 10"/>
    <property type="match status" value="1"/>
</dbReference>
<evidence type="ECO:0000256" key="1">
    <source>
        <dbReference type="ARBA" id="ARBA00004430"/>
    </source>
</evidence>
<dbReference type="GO" id="GO:0005874">
    <property type="term" value="C:microtubule"/>
    <property type="evidence" value="ECO:0007669"/>
    <property type="project" value="UniProtKB-KW"/>
</dbReference>
<dbReference type="GO" id="GO:0005524">
    <property type="term" value="F:ATP binding"/>
    <property type="evidence" value="ECO:0007669"/>
    <property type="project" value="UniProtKB-KW"/>
</dbReference>
<dbReference type="FunFam" id="1.10.8.710:FF:000002">
    <property type="entry name" value="dynein heavy chain 17, axonemal"/>
    <property type="match status" value="1"/>
</dbReference>
<dbReference type="Gene3D" id="1.10.8.710">
    <property type="match status" value="1"/>
</dbReference>
<reference evidence="18 19" key="1">
    <citation type="journal article" date="2021" name="Elife">
        <title>Chloroplast acquisition without the gene transfer in kleptoplastic sea slugs, Plakobranchus ocellatus.</title>
        <authorList>
            <person name="Maeda T."/>
            <person name="Takahashi S."/>
            <person name="Yoshida T."/>
            <person name="Shimamura S."/>
            <person name="Takaki Y."/>
            <person name="Nagai Y."/>
            <person name="Toyoda A."/>
            <person name="Suzuki Y."/>
            <person name="Arimoto A."/>
            <person name="Ishii H."/>
            <person name="Satoh N."/>
            <person name="Nishiyama T."/>
            <person name="Hasebe M."/>
            <person name="Maruyama T."/>
            <person name="Minagawa J."/>
            <person name="Obokata J."/>
            <person name="Shigenobu S."/>
        </authorList>
    </citation>
    <scope>NUCLEOTIDE SEQUENCE [LARGE SCALE GENOMIC DNA]</scope>
</reference>
<keyword evidence="13" id="KW-0966">Cell projection</keyword>
<keyword evidence="10" id="KW-0969">Cilium</keyword>
<keyword evidence="19" id="KW-1185">Reference proteome</keyword>
<sequence>MGSRYVVNLHRSLPQVMAEAKRLVSLGMYVPSVARNVVMEEESLQEHVRQIQSVLDRYYGILHSLDNAETILLQGHLSRLRHLLKAPAKRMNWCSLIIPLYVEKTLGQLTLFDLDLTVLCFSQQLISFDLDLTVLYFSQQLTSFENLVKAIQRINEDMESILDAVRNQHMFKQRKPLFAGHFYNCKEALDYAYSQRDLDFDILSKRVSSIGVFIFKMESVLASSHWSQETSPYMTSYYLYWEKKIFNAITTVMSDFARHCKIDANGRFEWAREISLTFSTAPMVVRNLKWFIFQLKSEKPLFAVESLLAPPDVILNPQTNDIYKTVVASAKDMVSRAKKFTRWLNGTCTEAPPQRVKFLEEPYVFSYFPDVACNAEVFDLVAEVDDAMFKALVNVQKYMSRWKKHRHLWKSDKDNALQTDLNKALRSLSSCFPVRLLSVQDELLNKWMEKPRTAVDFDYRFQFYQRCIREVEQLPQHKDIGCIHLNTEPLAEAAVEHAQEWINLLARKLGARAAAKVRMIYAEMMDKWSDLDDTTDNLEELKAVLTTIQSIKDSLLVWETKWRAVQEDFRTLTMYSDEVPKEELQLQKDLPFTYQTLLMKAKKRDNKLMTVKEKFKGITANLVVEFAADAEAFYERFIAEGPGSVGDNLPLGDSLMQQYAREVDELEERRIELTISEKLLHVPCTVFEGLAEAKKQMAGLQVVYALYREQAAAKTKWSETLWVDLDIEVMNRGIDDFIKTLRKWPKAIKRLPAAISLDSQMKQFKDSLPLINDLKSDVLRERHWKELMEKTDQYFNMDPATFTLAGIFSMKLYRFTSLITEIVIAATKEYSIEKGIYDVEEAWKRAKFIVLPFAKGNRRGHILGPVDEIIQNLDDTSVNLTNMSASKFSGPFLGTVQAWERALAKISEVLEIMEATNDNPNIRACTHVENRLEELMSLSDGLEKCQKSLNDYLDSKRNAFPRFFFLSDDELLSILGSSDPECVQEHIIKMYDNIALLGFQKNPSNPKDMLVYSMISSEKEVMDFRGAVHTSDRVESWMLEVLAEMRRTNRLITKEAIFYYCYKKTRYFCCYRWLLYIWADNVKRFEIRIRIPRSAGIAMWEQEAPGRHPASGLKMNIKADWMLDYQGMVCLAASQVWWTWETEDVFRKLKVGVKTALKDYAKKMHMQIDQLVVKVRSDILKNDRKKYNTALIIDVHARDIIDSFVRDSIMDEKEFEWESQLRFYWVRDYDELYIRQCTGSFLYGYEYMGLNGRLVITPLTDRIYLTLTQALSMNLGGAPAGPAGTGKTETTKDLAKALGLLCVVTNCGEGMDHKAFGKILSGLCQCGAWGCMDEFNRIDISVLSVISTQLQHIRQALVLKLTHFQFEGVEIPIDSRVGVFITMNPGYAGRTELPESVKALFRPVVVIVPDLQQICEIMLFSEGFLKAKVLAKKMTVLYKLAREQLSKQFHYDFGLRALKSVLVMAGELKRGAGDLDEMDESMFQDVVLMRALRDMNLPKFVFEDVPLFLGLISDLFPGLECPRVRYPDFNDTVEAVLADAGYVLIPFQVDKVVQLYETMMTRHTTMLVGPTGGGKSVVLNTLAHAQTRLGTHTKLFTINPKERPVVELYGVLDPVTRDWTDGLLSNIFRLTNFREINKPTEKNERRYIVYDGDVDALWVENMNSVMDDNKLLTLSNGERIRLQPYCAMIFEVYDLQYASPATISRCGMVFVDPKNLGFTPYWEKWLHSRPEEVQKVLSSLYFKYVPSCIDLVIEGIQDGAHIPKLKTILPLSNLNMVSKTELF</sequence>
<dbReference type="GO" id="GO:0007018">
    <property type="term" value="P:microtubule-based movement"/>
    <property type="evidence" value="ECO:0007669"/>
    <property type="project" value="InterPro"/>
</dbReference>
<feature type="domain" description="Dynein heavy chain tail" evidence="15">
    <location>
        <begin position="4"/>
        <end position="98"/>
    </location>
</feature>
<comment type="subcellular location">
    <subcellularLocation>
        <location evidence="1">Cytoplasm</location>
        <location evidence="1">Cytoskeleton</location>
        <location evidence="1">Cilium axoneme</location>
    </subcellularLocation>
</comment>
<dbReference type="PANTHER" id="PTHR22878">
    <property type="entry name" value="DYNEIN HEAVY CHAIN 6, AXONEMAL-LIKE-RELATED"/>
    <property type="match status" value="1"/>
</dbReference>
<evidence type="ECO:0000256" key="13">
    <source>
        <dbReference type="ARBA" id="ARBA00023273"/>
    </source>
</evidence>
<dbReference type="GO" id="GO:0045505">
    <property type="term" value="F:dynein intermediate chain binding"/>
    <property type="evidence" value="ECO:0007669"/>
    <property type="project" value="InterPro"/>
</dbReference>
<evidence type="ECO:0000256" key="5">
    <source>
        <dbReference type="ARBA" id="ARBA00022737"/>
    </source>
</evidence>
<dbReference type="InterPro" id="IPR042222">
    <property type="entry name" value="Dynein_2_N"/>
</dbReference>
<feature type="coiled-coil region" evidence="14">
    <location>
        <begin position="656"/>
        <end position="710"/>
    </location>
</feature>
<gene>
    <name evidence="18" type="ORF">PoB_003414900</name>
</gene>